<gene>
    <name evidence="2" type="ORF">CSSPJE1EN2_LOCUS20888</name>
</gene>
<feature type="region of interest" description="Disordered" evidence="1">
    <location>
        <begin position="377"/>
        <end position="397"/>
    </location>
</feature>
<organism evidence="2 3">
    <name type="scientific">Sphagnum jensenii</name>
    <dbReference type="NCBI Taxonomy" id="128206"/>
    <lineage>
        <taxon>Eukaryota</taxon>
        <taxon>Viridiplantae</taxon>
        <taxon>Streptophyta</taxon>
        <taxon>Embryophyta</taxon>
        <taxon>Bryophyta</taxon>
        <taxon>Sphagnophytina</taxon>
        <taxon>Sphagnopsida</taxon>
        <taxon>Sphagnales</taxon>
        <taxon>Sphagnaceae</taxon>
        <taxon>Sphagnum</taxon>
    </lineage>
</organism>
<dbReference type="Proteomes" id="UP001497522">
    <property type="component" value="Chromosome 7"/>
</dbReference>
<evidence type="ECO:0000313" key="2">
    <source>
        <dbReference type="EMBL" id="CAK9879324.1"/>
    </source>
</evidence>
<dbReference type="EMBL" id="OZ023708">
    <property type="protein sequence ID" value="CAK9879324.1"/>
    <property type="molecule type" value="Genomic_DNA"/>
</dbReference>
<sequence length="727" mass="82445">MGGRFSRAPKSEDKDKLLYDLFGSLLLLQAMCDLRPIVKANTPDADVHLILLRLIKKLPLAPDEDGSLKAWRAASEVVKKKLVPLLQKFDTTHSLQSFLPEQGQSWKRSFETKLKVSETVLAHLISFVGKCVKSEVQGEFKFLASQVLKAEELDGIAQEVERYVPCAVACAWSNENNNDLALRDHLLPRFYLLQALCDQLPILTSTSEDSAQKKMSREISICFALLLDAAERPYDVSEVVDRFLVPYLQLQPELAKSLRDYLPKSRQSWIDFLHNRLDGLKKDVSKPNVQHELLNACKSLVGEFRSEYLSPVVDKIHHDFKYTFDVPEDHTEVNVFYATDRIATEDGEYVGGHSAVLHYGVMTVGIPHVKGLFSKKPSENDGTKAMSMPTDDDGASTSVGIRAEGEISRMESPESNDGLKHVEILSVDTTLQADRVKFVEEIQKILAQACTHNPLQLSVSLMEESDEFKQEVLLYIHGYNVTHEDAIMRAAQLKYDLDFKGLVMVYSWPSKGTLWDYRHDEEMIEKSAEYLPGFIETILTEVHDNTKVHILAYNMGNRALIRAFCKSAKGKGQQQNMFEVDVKGTLKNVIFLAPDAKKTEFEKMDLDQKPSTCVFTIYSSATDLNLLLSKTFHEETQLVNTPNRVEEYARQHRMPIDVIDITEADINMSLHHSYLHFHHDFTALEDIIHLLGLQSPVGTPRNFHLKQKNSEKPRLFGFTKDDTSISK</sequence>
<name>A0ABP1BSS9_9BRYO</name>
<reference evidence="2" key="1">
    <citation type="submission" date="2024-03" db="EMBL/GenBank/DDBJ databases">
        <authorList>
            <consortium name="ELIXIR-Norway"/>
            <consortium name="Elixir Norway"/>
        </authorList>
    </citation>
    <scope>NUCLEOTIDE SEQUENCE</scope>
</reference>
<dbReference type="Pfam" id="PF05990">
    <property type="entry name" value="DUF900"/>
    <property type="match status" value="1"/>
</dbReference>
<dbReference type="InterPro" id="IPR010297">
    <property type="entry name" value="DUF900_hydrolase"/>
</dbReference>
<dbReference type="PANTHER" id="PTHR36513">
    <property type="entry name" value="ABC TRANSMEMBRANE TYPE-1 DOMAIN-CONTAINING PROTEIN"/>
    <property type="match status" value="1"/>
</dbReference>
<accession>A0ABP1BSS9</accession>
<keyword evidence="3" id="KW-1185">Reference proteome</keyword>
<protein>
    <submittedName>
        <fullName evidence="2">Uncharacterized protein</fullName>
    </submittedName>
</protein>
<evidence type="ECO:0000256" key="1">
    <source>
        <dbReference type="SAM" id="MobiDB-lite"/>
    </source>
</evidence>
<dbReference type="PANTHER" id="PTHR36513:SF1">
    <property type="entry name" value="TRANSMEMBRANE PROTEIN"/>
    <property type="match status" value="1"/>
</dbReference>
<proteinExistence type="predicted"/>
<evidence type="ECO:0000313" key="3">
    <source>
        <dbReference type="Proteomes" id="UP001497522"/>
    </source>
</evidence>